<dbReference type="Proteomes" id="UP000244338">
    <property type="component" value="Unassembled WGS sequence"/>
</dbReference>
<name>A0A2R6Y193_9BACL</name>
<sequence>MIDPRKSDEMIDFKTFVQRKLQQGGGSYLFLMIFQDYCQRAKIKDLMTYAEWEELLEDFGNRPTKDVFEQWF</sequence>
<evidence type="ECO:0000313" key="2">
    <source>
        <dbReference type="Proteomes" id="UP000244338"/>
    </source>
</evidence>
<reference evidence="2" key="1">
    <citation type="journal article" date="2018" name="Sci. Rep.">
        <title>Lignite coal burning seam in the remote Altai Mountains harbors a hydrogen-driven thermophilic microbial community.</title>
        <authorList>
            <person name="Kadnikov V.V."/>
            <person name="Mardanov A.V."/>
            <person name="Ivasenko D.A."/>
            <person name="Antsiferov D.V."/>
            <person name="Beletsky A.V."/>
            <person name="Karnachuk O.V."/>
            <person name="Ravin N.V."/>
        </authorList>
    </citation>
    <scope>NUCLEOTIDE SEQUENCE [LARGE SCALE GENOMIC DNA]</scope>
</reference>
<dbReference type="AlphaFoldDB" id="A0A2R6Y193"/>
<evidence type="ECO:0000313" key="1">
    <source>
        <dbReference type="EMBL" id="PTQ56441.1"/>
    </source>
</evidence>
<protein>
    <submittedName>
        <fullName evidence="1">Uncharacterized protein</fullName>
    </submittedName>
</protein>
<comment type="caution">
    <text evidence="1">The sequence shown here is derived from an EMBL/GenBank/DDBJ whole genome shotgun (WGS) entry which is preliminary data.</text>
</comment>
<gene>
    <name evidence="1" type="ORF">BSOLF_0209</name>
</gene>
<organism evidence="1 2">
    <name type="scientific">Candidatus Carbonibacillus altaicus</name>
    <dbReference type="NCBI Taxonomy" id="2163959"/>
    <lineage>
        <taxon>Bacteria</taxon>
        <taxon>Bacillati</taxon>
        <taxon>Bacillota</taxon>
        <taxon>Bacilli</taxon>
        <taxon>Bacillales</taxon>
        <taxon>Candidatus Carbonibacillus</taxon>
    </lineage>
</organism>
<accession>A0A2R6Y193</accession>
<proteinExistence type="predicted"/>
<dbReference type="EMBL" id="PEBX01000028">
    <property type="protein sequence ID" value="PTQ56441.1"/>
    <property type="molecule type" value="Genomic_DNA"/>
</dbReference>